<proteinExistence type="predicted"/>
<evidence type="ECO:0000313" key="2">
    <source>
        <dbReference type="Proteomes" id="UP000580709"/>
    </source>
</evidence>
<protein>
    <submittedName>
        <fullName evidence="1">Uncharacterized protein</fullName>
    </submittedName>
</protein>
<evidence type="ECO:0000313" key="1">
    <source>
        <dbReference type="EMBL" id="MBA4505706.1"/>
    </source>
</evidence>
<dbReference type="Proteomes" id="UP000580709">
    <property type="component" value="Unassembled WGS sequence"/>
</dbReference>
<dbReference type="AlphaFoldDB" id="A0A838WRD9"/>
<accession>A0A838WRD9</accession>
<keyword evidence="2" id="KW-1185">Reference proteome</keyword>
<name>A0A838WRD9_9CORY</name>
<gene>
    <name evidence="1" type="ORF">H0H28_10335</name>
</gene>
<reference evidence="1 2" key="1">
    <citation type="submission" date="2020-07" db="EMBL/GenBank/DDBJ databases">
        <authorList>
            <person name="Khare M."/>
        </authorList>
    </citation>
    <scope>NUCLEOTIDE SEQUENCE [LARGE SCALE GENOMIC DNA]</scope>
    <source>
        <strain evidence="1 2">P8776</strain>
    </source>
</reference>
<dbReference type="RefSeq" id="WP_181730000.1">
    <property type="nucleotide sequence ID" value="NZ_JACEOR010000449.1"/>
</dbReference>
<organism evidence="1 2">
    <name type="scientific">Corynebacterium sanguinis</name>
    <dbReference type="NCBI Taxonomy" id="2594913"/>
    <lineage>
        <taxon>Bacteria</taxon>
        <taxon>Bacillati</taxon>
        <taxon>Actinomycetota</taxon>
        <taxon>Actinomycetes</taxon>
        <taxon>Mycobacteriales</taxon>
        <taxon>Corynebacteriaceae</taxon>
        <taxon>Corynebacterium</taxon>
    </lineage>
</organism>
<dbReference type="EMBL" id="JACEOR010000449">
    <property type="protein sequence ID" value="MBA4505706.1"/>
    <property type="molecule type" value="Genomic_DNA"/>
</dbReference>
<sequence length="68" mass="7850">MEVWTLNHPERGPITLERGYDAEFAELYPDWPATPEDAAREFRTTSATASIRERLGDLRACECDRYMA</sequence>
<comment type="caution">
    <text evidence="1">The sequence shown here is derived from an EMBL/GenBank/DDBJ whole genome shotgun (WGS) entry which is preliminary data.</text>
</comment>